<evidence type="ECO:0000256" key="5">
    <source>
        <dbReference type="PROSITE-ProRule" id="PRU00277"/>
    </source>
</evidence>
<evidence type="ECO:0000256" key="1">
    <source>
        <dbReference type="ARBA" id="ARBA00000971"/>
    </source>
</evidence>
<feature type="domain" description="PPIase FKBP-type" evidence="7">
    <location>
        <begin position="87"/>
        <end position="186"/>
    </location>
</feature>
<dbReference type="SUPFAM" id="SSF54534">
    <property type="entry name" value="FKBP-like"/>
    <property type="match status" value="1"/>
</dbReference>
<dbReference type="Gene3D" id="3.10.50.40">
    <property type="match status" value="1"/>
</dbReference>
<keyword evidence="6" id="KW-0732">Signal</keyword>
<name>A0AB34JJQ8_PRYPA</name>
<dbReference type="InterPro" id="IPR001179">
    <property type="entry name" value="PPIase_FKBP_dom"/>
</dbReference>
<evidence type="ECO:0000259" key="7">
    <source>
        <dbReference type="PROSITE" id="PS50059"/>
    </source>
</evidence>
<protein>
    <recommendedName>
        <fullName evidence="2 5">peptidylprolyl isomerase</fullName>
        <ecNumber evidence="2 5">5.2.1.8</ecNumber>
    </recommendedName>
</protein>
<evidence type="ECO:0000256" key="4">
    <source>
        <dbReference type="ARBA" id="ARBA00023235"/>
    </source>
</evidence>
<dbReference type="AlphaFoldDB" id="A0AB34JJQ8"/>
<reference evidence="8 9" key="1">
    <citation type="journal article" date="2024" name="Science">
        <title>Giant polyketide synthase enzymes in the biosynthesis of giant marine polyether toxins.</title>
        <authorList>
            <person name="Fallon T.R."/>
            <person name="Shende V.V."/>
            <person name="Wierzbicki I.H."/>
            <person name="Pendleton A.L."/>
            <person name="Watervoot N.F."/>
            <person name="Auber R.P."/>
            <person name="Gonzalez D.J."/>
            <person name="Wisecaver J.H."/>
            <person name="Moore B.S."/>
        </authorList>
    </citation>
    <scope>NUCLEOTIDE SEQUENCE [LARGE SCALE GENOMIC DNA]</scope>
    <source>
        <strain evidence="8 9">12B1</strain>
    </source>
</reference>
<feature type="signal peptide" evidence="6">
    <location>
        <begin position="1"/>
        <end position="21"/>
    </location>
</feature>
<dbReference type="GO" id="GO:0003755">
    <property type="term" value="F:peptidyl-prolyl cis-trans isomerase activity"/>
    <property type="evidence" value="ECO:0007669"/>
    <property type="project" value="UniProtKB-KW"/>
</dbReference>
<organism evidence="8 9">
    <name type="scientific">Prymnesium parvum</name>
    <name type="common">Toxic golden alga</name>
    <dbReference type="NCBI Taxonomy" id="97485"/>
    <lineage>
        <taxon>Eukaryota</taxon>
        <taxon>Haptista</taxon>
        <taxon>Haptophyta</taxon>
        <taxon>Prymnesiophyceae</taxon>
        <taxon>Prymnesiales</taxon>
        <taxon>Prymnesiaceae</taxon>
        <taxon>Prymnesium</taxon>
    </lineage>
</organism>
<keyword evidence="9" id="KW-1185">Reference proteome</keyword>
<comment type="catalytic activity">
    <reaction evidence="1 5">
        <text>[protein]-peptidylproline (omega=180) = [protein]-peptidylproline (omega=0)</text>
        <dbReference type="Rhea" id="RHEA:16237"/>
        <dbReference type="Rhea" id="RHEA-COMP:10747"/>
        <dbReference type="Rhea" id="RHEA-COMP:10748"/>
        <dbReference type="ChEBI" id="CHEBI:83833"/>
        <dbReference type="ChEBI" id="CHEBI:83834"/>
        <dbReference type="EC" id="5.2.1.8"/>
    </reaction>
</comment>
<accession>A0AB34JJQ8</accession>
<evidence type="ECO:0000256" key="2">
    <source>
        <dbReference type="ARBA" id="ARBA00013194"/>
    </source>
</evidence>
<evidence type="ECO:0000256" key="3">
    <source>
        <dbReference type="ARBA" id="ARBA00023110"/>
    </source>
</evidence>
<evidence type="ECO:0000313" key="9">
    <source>
        <dbReference type="Proteomes" id="UP001515480"/>
    </source>
</evidence>
<sequence length="217" mass="22753">MAAPALLLPLAQAIVIPRALARREVVAAAAGALVATLPPLPAAYASMSGAELDALDLASREAEGILLPSGVRLIEVVEGTGPLPSKGSRVYCHFKVWTKGFQSGVPVDSSFIQTRPYSWFLGQSDERIKPGFDEGTLGMREGGWRRLVVPAALAYGQSGLPKGTRGAYLVPPNTDVYVDLRMMDGGSGRCDALLRPPGVSEKGAARLKSISCVLGAP</sequence>
<dbReference type="Proteomes" id="UP001515480">
    <property type="component" value="Unassembled WGS sequence"/>
</dbReference>
<keyword evidence="3 5" id="KW-0697">Rotamase</keyword>
<comment type="caution">
    <text evidence="8">The sequence shown here is derived from an EMBL/GenBank/DDBJ whole genome shotgun (WGS) entry which is preliminary data.</text>
</comment>
<gene>
    <name evidence="8" type="ORF">AB1Y20_021504</name>
</gene>
<evidence type="ECO:0000256" key="6">
    <source>
        <dbReference type="SAM" id="SignalP"/>
    </source>
</evidence>
<dbReference type="PROSITE" id="PS50059">
    <property type="entry name" value="FKBP_PPIASE"/>
    <property type="match status" value="1"/>
</dbReference>
<evidence type="ECO:0000313" key="8">
    <source>
        <dbReference type="EMBL" id="KAL1521853.1"/>
    </source>
</evidence>
<dbReference type="EC" id="5.2.1.8" evidence="2 5"/>
<dbReference type="EMBL" id="JBGBPQ010000007">
    <property type="protein sequence ID" value="KAL1521853.1"/>
    <property type="molecule type" value="Genomic_DNA"/>
</dbReference>
<dbReference type="InterPro" id="IPR046357">
    <property type="entry name" value="PPIase_dom_sf"/>
</dbReference>
<dbReference type="Pfam" id="PF00254">
    <property type="entry name" value="FKBP_C"/>
    <property type="match status" value="1"/>
</dbReference>
<proteinExistence type="predicted"/>
<dbReference type="PANTHER" id="PTHR43811:SF19">
    <property type="entry name" value="39 KDA FK506-BINDING NUCLEAR PROTEIN"/>
    <property type="match status" value="1"/>
</dbReference>
<keyword evidence="4 5" id="KW-0413">Isomerase</keyword>
<feature type="chain" id="PRO_5044235464" description="peptidylprolyl isomerase" evidence="6">
    <location>
        <begin position="22"/>
        <end position="217"/>
    </location>
</feature>
<dbReference type="PANTHER" id="PTHR43811">
    <property type="entry name" value="FKBP-TYPE PEPTIDYL-PROLYL CIS-TRANS ISOMERASE FKPA"/>
    <property type="match status" value="1"/>
</dbReference>